<name>A0A6N9JSA7_9FIRM</name>
<keyword evidence="1" id="KW-0812">Transmembrane</keyword>
<proteinExistence type="predicted"/>
<reference evidence="2 3" key="1">
    <citation type="journal article" date="2019" name="Nat. Med.">
        <title>A library of human gut bacterial isolates paired with longitudinal multiomics data enables mechanistic microbiome research.</title>
        <authorList>
            <person name="Poyet M."/>
            <person name="Groussin M."/>
            <person name="Gibbons S.M."/>
            <person name="Avila-Pacheco J."/>
            <person name="Jiang X."/>
            <person name="Kearney S.M."/>
            <person name="Perrotta A.R."/>
            <person name="Berdy B."/>
            <person name="Zhao S."/>
            <person name="Lieberman T.D."/>
            <person name="Swanson P.K."/>
            <person name="Smith M."/>
            <person name="Roesemann S."/>
            <person name="Alexander J.E."/>
            <person name="Rich S.A."/>
            <person name="Livny J."/>
            <person name="Vlamakis H."/>
            <person name="Clish C."/>
            <person name="Bullock K."/>
            <person name="Deik A."/>
            <person name="Scott J."/>
            <person name="Pierce K.A."/>
            <person name="Xavier R.J."/>
            <person name="Alm E.J."/>
        </authorList>
    </citation>
    <scope>NUCLEOTIDE SEQUENCE [LARGE SCALE GENOMIC DNA]</scope>
    <source>
        <strain evidence="2 3">BIOML-A1</strain>
    </source>
</reference>
<sequence>MMKLKPETPIYTKLQIKRLEDECESLKTWIWRMTIIVELLLIVALAACVANFYAIT</sequence>
<gene>
    <name evidence="2" type="ORF">GT576_03020</name>
</gene>
<evidence type="ECO:0000313" key="2">
    <source>
        <dbReference type="EMBL" id="MZK09341.1"/>
    </source>
</evidence>
<comment type="caution">
    <text evidence="2">The sequence shown here is derived from an EMBL/GenBank/DDBJ whole genome shotgun (WGS) entry which is preliminary data.</text>
</comment>
<protein>
    <submittedName>
        <fullName evidence="2">Uncharacterized protein</fullName>
    </submittedName>
</protein>
<dbReference type="AlphaFoldDB" id="A0A6N9JSA7"/>
<evidence type="ECO:0000313" key="3">
    <source>
        <dbReference type="Proteomes" id="UP000449249"/>
    </source>
</evidence>
<keyword evidence="1" id="KW-0472">Membrane</keyword>
<evidence type="ECO:0000256" key="1">
    <source>
        <dbReference type="SAM" id="Phobius"/>
    </source>
</evidence>
<dbReference type="Proteomes" id="UP000449249">
    <property type="component" value="Unassembled WGS sequence"/>
</dbReference>
<feature type="transmembrane region" description="Helical" evidence="1">
    <location>
        <begin position="35"/>
        <end position="55"/>
    </location>
</feature>
<keyword evidence="1" id="KW-1133">Transmembrane helix</keyword>
<accession>A0A6N9JSA7</accession>
<dbReference type="RefSeq" id="WP_161170091.1">
    <property type="nucleotide sequence ID" value="NZ_WWSF01000001.1"/>
</dbReference>
<organism evidence="2 3">
    <name type="scientific">Dorea longicatena</name>
    <dbReference type="NCBI Taxonomy" id="88431"/>
    <lineage>
        <taxon>Bacteria</taxon>
        <taxon>Bacillati</taxon>
        <taxon>Bacillota</taxon>
        <taxon>Clostridia</taxon>
        <taxon>Lachnospirales</taxon>
        <taxon>Lachnospiraceae</taxon>
        <taxon>Dorea</taxon>
    </lineage>
</organism>
<dbReference type="EMBL" id="WWSH01000002">
    <property type="protein sequence ID" value="MZK09341.1"/>
    <property type="molecule type" value="Genomic_DNA"/>
</dbReference>